<keyword evidence="2" id="KW-1003">Cell membrane</keyword>
<feature type="transmembrane region" description="Helical" evidence="6">
    <location>
        <begin position="169"/>
        <end position="191"/>
    </location>
</feature>
<keyword evidence="3 6" id="KW-0812">Transmembrane</keyword>
<dbReference type="EMBL" id="NPKH01000016">
    <property type="protein sequence ID" value="PAP95965.1"/>
    <property type="molecule type" value="Genomic_DNA"/>
</dbReference>
<dbReference type="InterPro" id="IPR050833">
    <property type="entry name" value="Poly_Biosynth_Transport"/>
</dbReference>
<feature type="transmembrane region" description="Helical" evidence="6">
    <location>
        <begin position="80"/>
        <end position="100"/>
    </location>
</feature>
<evidence type="ECO:0000313" key="8">
    <source>
        <dbReference type="Proteomes" id="UP000215931"/>
    </source>
</evidence>
<proteinExistence type="predicted"/>
<dbReference type="PANTHER" id="PTHR30250">
    <property type="entry name" value="PST FAMILY PREDICTED COLANIC ACID TRANSPORTER"/>
    <property type="match status" value="1"/>
</dbReference>
<evidence type="ECO:0000256" key="4">
    <source>
        <dbReference type="ARBA" id="ARBA00022989"/>
    </source>
</evidence>
<evidence type="ECO:0000256" key="2">
    <source>
        <dbReference type="ARBA" id="ARBA00022475"/>
    </source>
</evidence>
<dbReference type="InterPro" id="IPR002797">
    <property type="entry name" value="Polysacc_synth"/>
</dbReference>
<feature type="transmembrane region" description="Helical" evidence="6">
    <location>
        <begin position="246"/>
        <end position="270"/>
    </location>
</feature>
<feature type="transmembrane region" description="Helical" evidence="6">
    <location>
        <begin position="12"/>
        <end position="34"/>
    </location>
</feature>
<reference evidence="7 8" key="1">
    <citation type="submission" date="2017-08" db="EMBL/GenBank/DDBJ databases">
        <title>Mesorhizobium wenxinae sp. nov., a novel rhizobial species isolated from root nodules of chickpea (Cicer arietinum L.).</title>
        <authorList>
            <person name="Zhang J."/>
        </authorList>
    </citation>
    <scope>NUCLEOTIDE SEQUENCE [LARGE SCALE GENOMIC DNA]</scope>
    <source>
        <strain evidence="8">WYCCWR 10019</strain>
    </source>
</reference>
<feature type="transmembrane region" description="Helical" evidence="6">
    <location>
        <begin position="142"/>
        <end position="163"/>
    </location>
</feature>
<feature type="transmembrane region" description="Helical" evidence="6">
    <location>
        <begin position="357"/>
        <end position="377"/>
    </location>
</feature>
<feature type="transmembrane region" description="Helical" evidence="6">
    <location>
        <begin position="326"/>
        <end position="345"/>
    </location>
</feature>
<organism evidence="7 8">
    <name type="scientific">Mesorhizobium wenxiniae</name>
    <dbReference type="NCBI Taxonomy" id="2014805"/>
    <lineage>
        <taxon>Bacteria</taxon>
        <taxon>Pseudomonadati</taxon>
        <taxon>Pseudomonadota</taxon>
        <taxon>Alphaproteobacteria</taxon>
        <taxon>Hyphomicrobiales</taxon>
        <taxon>Phyllobacteriaceae</taxon>
        <taxon>Mesorhizobium</taxon>
    </lineage>
</organism>
<dbReference type="PANTHER" id="PTHR30250:SF11">
    <property type="entry name" value="O-ANTIGEN TRANSPORTER-RELATED"/>
    <property type="match status" value="1"/>
</dbReference>
<comment type="caution">
    <text evidence="7">The sequence shown here is derived from an EMBL/GenBank/DDBJ whole genome shotgun (WGS) entry which is preliminary data.</text>
</comment>
<evidence type="ECO:0000313" key="7">
    <source>
        <dbReference type="EMBL" id="PAP95965.1"/>
    </source>
</evidence>
<feature type="transmembrane region" description="Helical" evidence="6">
    <location>
        <begin position="383"/>
        <end position="404"/>
    </location>
</feature>
<feature type="transmembrane region" description="Helical" evidence="6">
    <location>
        <begin position="212"/>
        <end position="231"/>
    </location>
</feature>
<dbReference type="GO" id="GO:0005886">
    <property type="term" value="C:plasma membrane"/>
    <property type="evidence" value="ECO:0007669"/>
    <property type="project" value="UniProtKB-SubCell"/>
</dbReference>
<dbReference type="RefSeq" id="WP_095518339.1">
    <property type="nucleotide sequence ID" value="NZ_NPKH01000016.1"/>
</dbReference>
<protein>
    <submittedName>
        <fullName evidence="7">Uncharacterized protein</fullName>
    </submittedName>
</protein>
<dbReference type="AlphaFoldDB" id="A0A271KLR2"/>
<sequence length="438" mass="46781">MKIYFLNSAWMMADTVVGRVMGVLVTVVVARYLGPEDFGMYAYVMSMVALFGVIGHMGLDGLLIRELLDEPRMQSETLGIAFVMKSAGFGLAALGLLMFGLLMPGNLPAERWLFVLASLAVAIQPVSAVLSNWFRSRVEARYAVVSNFVGVVAGGAFKVGAVLAGAGVVAVGVGQTLGIAVGAVLLIVMFLRHGGPAPGTWSFSRKRAKAMLGESVMIFVGSIFAVIYLKIDQVMLRAMQGPETVGIYSIASLLSESLYFIPAAIAGTAFPRLVQINAGDPEAFAERLQDVFDILAASALIVLVGLLALGPLAINLAMGPSYSPAVPIFLVHVLSLPFIFLRQGFSRWMIIKNMAKFSMVTQGAGALLNIGLNLVLIPQFGGMGAAVATLISYAAASYFALLLSPATKPIFYMMTRSLFQPWRGIQKLTVLLRKLRNG</sequence>
<feature type="transmembrane region" description="Helical" evidence="6">
    <location>
        <begin position="112"/>
        <end position="130"/>
    </location>
</feature>
<feature type="transmembrane region" description="Helical" evidence="6">
    <location>
        <begin position="40"/>
        <end position="59"/>
    </location>
</feature>
<keyword evidence="5 6" id="KW-0472">Membrane</keyword>
<gene>
    <name evidence="7" type="ORF">CIT31_09300</name>
</gene>
<dbReference type="CDD" id="cd13128">
    <property type="entry name" value="MATE_Wzx_like"/>
    <property type="match status" value="1"/>
</dbReference>
<keyword evidence="4 6" id="KW-1133">Transmembrane helix</keyword>
<evidence type="ECO:0000256" key="1">
    <source>
        <dbReference type="ARBA" id="ARBA00004651"/>
    </source>
</evidence>
<accession>A0A271KLR2</accession>
<dbReference type="OrthoDB" id="5240734at2"/>
<dbReference type="Proteomes" id="UP000215931">
    <property type="component" value="Unassembled WGS sequence"/>
</dbReference>
<dbReference type="Pfam" id="PF01943">
    <property type="entry name" value="Polysacc_synt"/>
    <property type="match status" value="1"/>
</dbReference>
<evidence type="ECO:0000256" key="6">
    <source>
        <dbReference type="SAM" id="Phobius"/>
    </source>
</evidence>
<comment type="subcellular location">
    <subcellularLocation>
        <location evidence="1">Cell membrane</location>
        <topology evidence="1">Multi-pass membrane protein</topology>
    </subcellularLocation>
</comment>
<name>A0A271KLR2_9HYPH</name>
<feature type="transmembrane region" description="Helical" evidence="6">
    <location>
        <begin position="291"/>
        <end position="314"/>
    </location>
</feature>
<keyword evidence="8" id="KW-1185">Reference proteome</keyword>
<evidence type="ECO:0000256" key="3">
    <source>
        <dbReference type="ARBA" id="ARBA00022692"/>
    </source>
</evidence>
<evidence type="ECO:0000256" key="5">
    <source>
        <dbReference type="ARBA" id="ARBA00023136"/>
    </source>
</evidence>